<dbReference type="Proteomes" id="UP000221944">
    <property type="component" value="Segment"/>
</dbReference>
<reference evidence="1 2" key="1">
    <citation type="submission" date="2014-03" db="EMBL/GenBank/DDBJ databases">
        <authorList>
            <person name="Kramer Z.J."/>
            <person name="Fasoranti T.O."/>
            <person name="Abrahim M.R."/>
            <person name="Adkins N.L."/>
            <person name="Burke K.A."/>
            <person name="Churilla B.M."/>
            <person name="Cohen K.L."/>
            <person name="Colicchio M.A."/>
            <person name="Genkil J.S."/>
            <person name="Prout A.K."/>
            <person name="Schafer C.E."/>
            <person name="Schwarz A.G."/>
            <person name="Tish M."/>
            <person name="Vispute N."/>
            <person name="Wilkes K.E."/>
            <person name="Williams C.R."/>
            <person name="Xiao X."/>
            <person name="Yoder B.A."/>
            <person name="Yu V.J."/>
            <person name="Lapin J.S."/>
            <person name="Ott C.T."/>
            <person name="Walburn T.D."/>
            <person name="Bradley K.W."/>
            <person name="Clarke D.Q."/>
            <person name="Lewis M.F."/>
            <person name="Barker L.P."/>
            <person name="Bailey C."/>
            <person name="Asai D.J."/>
            <person name="Bowman C.A."/>
            <person name="Russell D.A."/>
            <person name="Pope W.H."/>
            <person name="Jacobs-Sera D."/>
            <person name="Hendrix R.W."/>
            <person name="Hatfull G.F."/>
        </authorList>
    </citation>
    <scope>NUCLEOTIDE SEQUENCE [LARGE SCALE GENOMIC DNA]</scope>
</reference>
<dbReference type="EMBL" id="KJ567041">
    <property type="protein sequence ID" value="AHZ95498.1"/>
    <property type="molecule type" value="Genomic_DNA"/>
</dbReference>
<dbReference type="RefSeq" id="YP_009963961.1">
    <property type="nucleotide sequence ID" value="NC_051724.1"/>
</dbReference>
<keyword evidence="2" id="KW-1185">Reference proteome</keyword>
<evidence type="ECO:0000313" key="1">
    <source>
        <dbReference type="EMBL" id="AHZ95498.1"/>
    </source>
</evidence>
<dbReference type="KEGG" id="vg:60335549"/>
<gene>
    <name evidence="1" type="primary">44</name>
    <name evidence="1" type="ORF">PBI_ZAPNER_44</name>
</gene>
<dbReference type="GeneID" id="60335549"/>
<evidence type="ECO:0000313" key="2">
    <source>
        <dbReference type="Proteomes" id="UP000221944"/>
    </source>
</evidence>
<accession>A0A059VL11</accession>
<name>A0A059VL11_9CAUD</name>
<organism evidence="1 2">
    <name type="scientific">Mycobacterium phage Zapner</name>
    <dbReference type="NCBI Taxonomy" id="1486474"/>
    <lineage>
        <taxon>Viruses</taxon>
        <taxon>Duplodnaviria</taxon>
        <taxon>Heunggongvirae</taxon>
        <taxon>Uroviricota</taxon>
        <taxon>Caudoviricetes</taxon>
        <taxon>Gracegardnervirinae</taxon>
        <taxon>Avanivirus</taxon>
        <taxon>Avanivirus zapner</taxon>
    </lineage>
</organism>
<protein>
    <submittedName>
        <fullName evidence="1">Uncharacterized protein</fullName>
    </submittedName>
</protein>
<sequence>MFLQKGQLVTVRNGDVEYTGRVAEDTPYMSPVQAVKLEEDPKIRLTRMKMRIAELLISIGAVERPE</sequence>
<proteinExistence type="predicted"/>